<evidence type="ECO:0008006" key="2">
    <source>
        <dbReference type="Google" id="ProtNLM"/>
    </source>
</evidence>
<reference evidence="1" key="1">
    <citation type="journal article" date="2020" name="Nature">
        <title>Giant virus diversity and host interactions through global metagenomics.</title>
        <authorList>
            <person name="Schulz F."/>
            <person name="Roux S."/>
            <person name="Paez-Espino D."/>
            <person name="Jungbluth S."/>
            <person name="Walsh D.A."/>
            <person name="Denef V.J."/>
            <person name="McMahon K.D."/>
            <person name="Konstantinidis K.T."/>
            <person name="Eloe-Fadrosh E.A."/>
            <person name="Kyrpides N.C."/>
            <person name="Woyke T."/>
        </authorList>
    </citation>
    <scope>NUCLEOTIDE SEQUENCE</scope>
    <source>
        <strain evidence="1">GVMAG-M-3300023179-63</strain>
    </source>
</reference>
<name>A0A6C0H559_9ZZZZ</name>
<accession>A0A6C0H559</accession>
<protein>
    <recommendedName>
        <fullName evidence="2">Aminoglycoside phosphotransferase domain-containing protein</fullName>
    </recommendedName>
</protein>
<organism evidence="1">
    <name type="scientific">viral metagenome</name>
    <dbReference type="NCBI Taxonomy" id="1070528"/>
    <lineage>
        <taxon>unclassified sequences</taxon>
        <taxon>metagenomes</taxon>
        <taxon>organismal metagenomes</taxon>
    </lineage>
</organism>
<dbReference type="SUPFAM" id="SSF56112">
    <property type="entry name" value="Protein kinase-like (PK-like)"/>
    <property type="match status" value="1"/>
</dbReference>
<dbReference type="InterPro" id="IPR011009">
    <property type="entry name" value="Kinase-like_dom_sf"/>
</dbReference>
<dbReference type="AlphaFoldDB" id="A0A6C0H559"/>
<evidence type="ECO:0000313" key="1">
    <source>
        <dbReference type="EMBL" id="QHT75285.1"/>
    </source>
</evidence>
<sequence>MNIDNYGFTFNNITINDNIFKKDCKNLIGKQKINNEINFYLYIINNNIDFSIPKLLDHKDGSLSIEYIQNSCTLTNKIDTANSYEYITKIKQKLSIIHNIKIQVSLDVIRRDLNIEVYKKVLDRFDEFDWKSNILYNSIKNVNGLKIRDINYYCNIIRTKIINYVKNREYYSIIHGDTHLGNILLDKNDKLFFIDPRGHFGETKLFGLYEYDYAKLLFGLSGYSVFDNMIINELKINNNNIEIDFIKNYEYIFKTDNFDKLTILFCLSIWLGNNSCFSNINKKITSIMIAYYYCEKYIEYC</sequence>
<dbReference type="Gene3D" id="1.10.510.10">
    <property type="entry name" value="Transferase(Phosphotransferase) domain 1"/>
    <property type="match status" value="1"/>
</dbReference>
<dbReference type="EMBL" id="MN739866">
    <property type="protein sequence ID" value="QHT75285.1"/>
    <property type="molecule type" value="Genomic_DNA"/>
</dbReference>
<proteinExistence type="predicted"/>